<dbReference type="Gene3D" id="3.30.530.20">
    <property type="match status" value="1"/>
</dbReference>
<dbReference type="PANTHER" id="PTHR36166">
    <property type="entry name" value="CHROMOSOME 9, WHOLE GENOME SHOTGUN SEQUENCE"/>
    <property type="match status" value="1"/>
</dbReference>
<evidence type="ECO:0000313" key="2">
    <source>
        <dbReference type="Proteomes" id="UP000019384"/>
    </source>
</evidence>
<dbReference type="SUPFAM" id="SSF55961">
    <property type="entry name" value="Bet v1-like"/>
    <property type="match status" value="1"/>
</dbReference>
<dbReference type="PANTHER" id="PTHR36166:SF1">
    <property type="entry name" value="SRPBCC DOMAIN-CONTAINING PROTEIN"/>
    <property type="match status" value="1"/>
</dbReference>
<evidence type="ECO:0000313" key="1">
    <source>
        <dbReference type="EMBL" id="CDK27992.1"/>
    </source>
</evidence>
<dbReference type="AlphaFoldDB" id="W6MS03"/>
<protein>
    <recommendedName>
        <fullName evidence="3">Coenzyme Q-binding protein COQ10 START domain-containing protein</fullName>
    </recommendedName>
</protein>
<dbReference type="Pfam" id="PF10604">
    <property type="entry name" value="Polyketide_cyc2"/>
    <property type="match status" value="1"/>
</dbReference>
<keyword evidence="2" id="KW-1185">Reference proteome</keyword>
<dbReference type="InterPro" id="IPR019587">
    <property type="entry name" value="Polyketide_cyclase/dehydratase"/>
</dbReference>
<dbReference type="PROSITE" id="PS00018">
    <property type="entry name" value="EF_HAND_1"/>
    <property type="match status" value="1"/>
</dbReference>
<name>W6MS03_9ASCO</name>
<accession>W6MS03</accession>
<proteinExistence type="predicted"/>
<dbReference type="GeneID" id="34521372"/>
<dbReference type="OrthoDB" id="4036136at2759"/>
<dbReference type="CDD" id="cd07822">
    <property type="entry name" value="SRPBCC_4"/>
    <property type="match status" value="1"/>
</dbReference>
<dbReference type="HOGENOM" id="CLU_069867_4_1_1"/>
<dbReference type="RefSeq" id="XP_022459984.1">
    <property type="nucleotide sequence ID" value="XM_022602441.1"/>
</dbReference>
<gene>
    <name evidence="1" type="ORF">KUCA_T00003972001</name>
</gene>
<dbReference type="STRING" id="1382522.W6MS03"/>
<organism evidence="1 2">
    <name type="scientific">Kuraishia capsulata CBS 1993</name>
    <dbReference type="NCBI Taxonomy" id="1382522"/>
    <lineage>
        <taxon>Eukaryota</taxon>
        <taxon>Fungi</taxon>
        <taxon>Dikarya</taxon>
        <taxon>Ascomycota</taxon>
        <taxon>Saccharomycotina</taxon>
        <taxon>Pichiomycetes</taxon>
        <taxon>Pichiales</taxon>
        <taxon>Pichiaceae</taxon>
        <taxon>Kuraishia</taxon>
    </lineage>
</organism>
<dbReference type="Proteomes" id="UP000019384">
    <property type="component" value="Unassembled WGS sequence"/>
</dbReference>
<evidence type="ECO:0008006" key="3">
    <source>
        <dbReference type="Google" id="ProtNLM"/>
    </source>
</evidence>
<dbReference type="EMBL" id="HG793128">
    <property type="protein sequence ID" value="CDK27992.1"/>
    <property type="molecule type" value="Genomic_DNA"/>
</dbReference>
<dbReference type="InterPro" id="IPR018247">
    <property type="entry name" value="EF_Hand_1_Ca_BS"/>
</dbReference>
<reference evidence="1" key="2">
    <citation type="submission" date="2014-02" db="EMBL/GenBank/DDBJ databases">
        <title>Complete DNA sequence of /Kuraishia capsulata/ illustrates novel genomic features among budding yeasts (/Saccharomycotina/).</title>
        <authorList>
            <person name="Morales L."/>
            <person name="Noel B."/>
            <person name="Porcel B."/>
            <person name="Marcet-Houben M."/>
            <person name="Hullo M-F."/>
            <person name="Sacerdot C."/>
            <person name="Tekaia F."/>
            <person name="Leh-Louis V."/>
            <person name="Despons L."/>
            <person name="Khanna V."/>
            <person name="Aury J-M."/>
            <person name="Barbe V."/>
            <person name="Couloux A."/>
            <person name="Labadie K."/>
            <person name="Pelletier E."/>
            <person name="Souciet J-L."/>
            <person name="Boekhout T."/>
            <person name="Gabaldon T."/>
            <person name="Wincker P."/>
            <person name="Dujon B."/>
        </authorList>
    </citation>
    <scope>NUCLEOTIDE SEQUENCE</scope>
    <source>
        <strain evidence="1">CBS 1993</strain>
    </source>
</reference>
<reference evidence="1" key="1">
    <citation type="submission" date="2013-12" db="EMBL/GenBank/DDBJ databases">
        <authorList>
            <person name="Genoscope - CEA"/>
        </authorList>
    </citation>
    <scope>NUCLEOTIDE SEQUENCE</scope>
    <source>
        <strain evidence="1">CBS 1993</strain>
    </source>
</reference>
<sequence length="152" mass="17015">MHTISTEILINASAKVVRAAVLDFESYPEWNPFVKKVKIISEPEPQSVAERPQAGSQLEVIVLPEGGSQKTFTTEVLVNTPERFQWIGTLVSTWLFSGRHSFDFTKIDDNTTKLIQKEEFVGAFVPLIKYALGGTEEGFNAMNVALKKRVEL</sequence>
<dbReference type="InterPro" id="IPR023393">
    <property type="entry name" value="START-like_dom_sf"/>
</dbReference>